<keyword evidence="3 6" id="KW-0732">Signal</keyword>
<dbReference type="Pfam" id="PF18962">
    <property type="entry name" value="Por_Secre_tail"/>
    <property type="match status" value="1"/>
</dbReference>
<reference evidence="8" key="1">
    <citation type="submission" date="2023-09" db="EMBL/GenBank/DDBJ databases">
        <title>Flavobacterium sp. 20NA77.7 isolated from freshwater.</title>
        <authorList>
            <person name="Le V."/>
            <person name="Ko S.-R."/>
            <person name="Ahn C.-Y."/>
            <person name="Oh H.-M."/>
        </authorList>
    </citation>
    <scope>NUCLEOTIDE SEQUENCE</scope>
    <source>
        <strain evidence="8">20NA77.7</strain>
    </source>
</reference>
<dbReference type="InterPro" id="IPR026444">
    <property type="entry name" value="Secre_tail"/>
</dbReference>
<feature type="region of interest" description="Disordered" evidence="5">
    <location>
        <begin position="92"/>
        <end position="111"/>
    </location>
</feature>
<dbReference type="EMBL" id="CP133721">
    <property type="protein sequence ID" value="WMW78826.1"/>
    <property type="molecule type" value="Genomic_DNA"/>
</dbReference>
<dbReference type="Proteomes" id="UP001180481">
    <property type="component" value="Chromosome"/>
</dbReference>
<organism evidence="8 9">
    <name type="scientific">Flavobacterium nakdongensis</name>
    <dbReference type="NCBI Taxonomy" id="3073563"/>
    <lineage>
        <taxon>Bacteria</taxon>
        <taxon>Pseudomonadati</taxon>
        <taxon>Bacteroidota</taxon>
        <taxon>Flavobacteriia</taxon>
        <taxon>Flavobacteriales</taxon>
        <taxon>Flavobacteriaceae</taxon>
        <taxon>Flavobacterium</taxon>
    </lineage>
</organism>
<name>A0ABY9RCX7_9FLAO</name>
<keyword evidence="2" id="KW-0540">Nuclease</keyword>
<keyword evidence="8" id="KW-0255">Endonuclease</keyword>
<dbReference type="PANTHER" id="PTHR33607">
    <property type="entry name" value="ENDONUCLEASE-1"/>
    <property type="match status" value="1"/>
</dbReference>
<feature type="signal peptide" evidence="6">
    <location>
        <begin position="1"/>
        <end position="25"/>
    </location>
</feature>
<evidence type="ECO:0000256" key="3">
    <source>
        <dbReference type="ARBA" id="ARBA00022729"/>
    </source>
</evidence>
<dbReference type="PANTHER" id="PTHR33607:SF2">
    <property type="entry name" value="ENDONUCLEASE-1"/>
    <property type="match status" value="1"/>
</dbReference>
<accession>A0ABY9RCX7</accession>
<evidence type="ECO:0000256" key="4">
    <source>
        <dbReference type="ARBA" id="ARBA00022801"/>
    </source>
</evidence>
<feature type="chain" id="PRO_5045112249" evidence="6">
    <location>
        <begin position="26"/>
        <end position="369"/>
    </location>
</feature>
<evidence type="ECO:0000259" key="7">
    <source>
        <dbReference type="Pfam" id="PF18962"/>
    </source>
</evidence>
<comment type="similarity">
    <text evidence="1">Belongs to the EndA/NucM nuclease family.</text>
</comment>
<sequence>MKKITFTIIALHLTLLVLGQSGAPANPYYNGFNWTLTGTALKNALANKITTTHTKFLTYSEDWNASQATDLNPTNSNNVLLVYGFSANTCPTSTSDDNDHRERNLNSNGGANSCEWNREHVYAKSLGTPVLVDGALTSADSDAGEDAHHIRSADVDRNANRGNSKFAAGTGNSGNVTGGWYPGDEWKGDVARMMMYMYLRYGSQCLPINVGTGATVASDSNMLQLFLQWNADDPVSQYEDNRNTYHGNSSNAYAQGNRNPFIDNPYLATLIWGGPIAQDRWNFLSAQNYLNSEMVAIYPNPTNNGIVSIETTEAILNVRIMTIHGQVIREIEKPLFIENIFEITNLTQGFYLIELRNNKGTLTKKIVVN</sequence>
<dbReference type="GO" id="GO:0004519">
    <property type="term" value="F:endonuclease activity"/>
    <property type="evidence" value="ECO:0007669"/>
    <property type="project" value="UniProtKB-KW"/>
</dbReference>
<keyword evidence="4" id="KW-0378">Hydrolase</keyword>
<evidence type="ECO:0000313" key="8">
    <source>
        <dbReference type="EMBL" id="WMW78826.1"/>
    </source>
</evidence>
<dbReference type="SUPFAM" id="SSF54060">
    <property type="entry name" value="His-Me finger endonucleases"/>
    <property type="match status" value="1"/>
</dbReference>
<gene>
    <name evidence="8" type="ORF">RF683_05115</name>
</gene>
<evidence type="ECO:0000313" key="9">
    <source>
        <dbReference type="Proteomes" id="UP001180481"/>
    </source>
</evidence>
<dbReference type="InterPro" id="IPR044925">
    <property type="entry name" value="His-Me_finger_sf"/>
</dbReference>
<evidence type="ECO:0000256" key="5">
    <source>
        <dbReference type="SAM" id="MobiDB-lite"/>
    </source>
</evidence>
<dbReference type="InterPro" id="IPR007346">
    <property type="entry name" value="Endonuclease-I"/>
</dbReference>
<dbReference type="NCBIfam" id="TIGR04183">
    <property type="entry name" value="Por_Secre_tail"/>
    <property type="match status" value="1"/>
</dbReference>
<proteinExistence type="inferred from homology"/>
<feature type="region of interest" description="Disordered" evidence="5">
    <location>
        <begin position="142"/>
        <end position="170"/>
    </location>
</feature>
<feature type="domain" description="Secretion system C-terminal sorting" evidence="7">
    <location>
        <begin position="297"/>
        <end position="368"/>
    </location>
</feature>
<evidence type="ECO:0000256" key="2">
    <source>
        <dbReference type="ARBA" id="ARBA00022722"/>
    </source>
</evidence>
<protein>
    <submittedName>
        <fullName evidence="8">Endonuclease</fullName>
    </submittedName>
</protein>
<keyword evidence="9" id="KW-1185">Reference proteome</keyword>
<evidence type="ECO:0000256" key="6">
    <source>
        <dbReference type="SAM" id="SignalP"/>
    </source>
</evidence>
<dbReference type="RefSeq" id="WP_309533116.1">
    <property type="nucleotide sequence ID" value="NZ_CP133721.1"/>
</dbReference>
<evidence type="ECO:0000256" key="1">
    <source>
        <dbReference type="ARBA" id="ARBA00006429"/>
    </source>
</evidence>
<feature type="compositionally biased region" description="Basic and acidic residues" evidence="5">
    <location>
        <begin position="145"/>
        <end position="159"/>
    </location>
</feature>
<dbReference type="Pfam" id="PF04231">
    <property type="entry name" value="Endonuclease_1"/>
    <property type="match status" value="1"/>
</dbReference>